<keyword evidence="2" id="KW-0472">Membrane</keyword>
<dbReference type="RefSeq" id="WP_317468285.1">
    <property type="nucleotide sequence ID" value="NZ_JAWLKJ010000001.1"/>
</dbReference>
<feature type="transmembrane region" description="Helical" evidence="2">
    <location>
        <begin position="53"/>
        <end position="75"/>
    </location>
</feature>
<evidence type="ECO:0000313" key="3">
    <source>
        <dbReference type="EMBL" id="MDV6297654.1"/>
    </source>
</evidence>
<gene>
    <name evidence="3" type="ORF">R3P82_00845</name>
</gene>
<evidence type="ECO:0000313" key="4">
    <source>
        <dbReference type="Proteomes" id="UP001185873"/>
    </source>
</evidence>
<sequence>MSRPADRPSDRPVGGPSGGPIDTPSDEDRGAADAAAGSQDRARARTMSLTKPTAWVVLPPSILLAPLSGFLLLMVHRTGSDQPWHTWNLLWTAFDIGAEGNIAVWFASTIWLLVGIFAALAALTADRFRKSWWLFSAVGVTASVDEASALHERLFVVGDRMAPYLPFDTFYNWVIPGAIIALVVGALLIRLVLALKRRVSLTLLLAAVVFLTGAIVIESLTGLVHRADAGMSTAYLVLMYIEETFELVAVAVAAVALSTMFHLSRRPGGLSLTFDGYRPRSG</sequence>
<dbReference type="Proteomes" id="UP001185873">
    <property type="component" value="Unassembled WGS sequence"/>
</dbReference>
<feature type="transmembrane region" description="Helical" evidence="2">
    <location>
        <begin position="244"/>
        <end position="263"/>
    </location>
</feature>
<evidence type="ECO:0000256" key="1">
    <source>
        <dbReference type="SAM" id="MobiDB-lite"/>
    </source>
</evidence>
<keyword evidence="2" id="KW-1133">Transmembrane helix</keyword>
<keyword evidence="2" id="KW-0812">Transmembrane</keyword>
<feature type="transmembrane region" description="Helical" evidence="2">
    <location>
        <begin position="170"/>
        <end position="189"/>
    </location>
</feature>
<organism evidence="3 4">
    <name type="scientific">Dietzia maris</name>
    <dbReference type="NCBI Taxonomy" id="37915"/>
    <lineage>
        <taxon>Bacteria</taxon>
        <taxon>Bacillati</taxon>
        <taxon>Actinomycetota</taxon>
        <taxon>Actinomycetes</taxon>
        <taxon>Mycobacteriales</taxon>
        <taxon>Dietziaceae</taxon>
        <taxon>Dietzia</taxon>
    </lineage>
</organism>
<dbReference type="AlphaFoldDB" id="A0AAE4QW16"/>
<feature type="transmembrane region" description="Helical" evidence="2">
    <location>
        <begin position="132"/>
        <end position="150"/>
    </location>
</feature>
<protein>
    <submittedName>
        <fullName evidence="3">Uncharacterized protein</fullName>
    </submittedName>
</protein>
<dbReference type="EMBL" id="JAWLKJ010000001">
    <property type="protein sequence ID" value="MDV6297654.1"/>
    <property type="molecule type" value="Genomic_DNA"/>
</dbReference>
<feature type="transmembrane region" description="Helical" evidence="2">
    <location>
        <begin position="201"/>
        <end position="224"/>
    </location>
</feature>
<evidence type="ECO:0000256" key="2">
    <source>
        <dbReference type="SAM" id="Phobius"/>
    </source>
</evidence>
<feature type="transmembrane region" description="Helical" evidence="2">
    <location>
        <begin position="102"/>
        <end position="125"/>
    </location>
</feature>
<reference evidence="3" key="1">
    <citation type="submission" date="2023-10" db="EMBL/GenBank/DDBJ databases">
        <title>Development of a sustainable strategy for remediation of hydrocarbon-contaminated territories based on the waste exchange concept.</title>
        <authorList>
            <person name="Krivoruchko A."/>
        </authorList>
    </citation>
    <scope>NUCLEOTIDE SEQUENCE</scope>
    <source>
        <strain evidence="3">IEGM 1175</strain>
    </source>
</reference>
<proteinExistence type="predicted"/>
<feature type="compositionally biased region" description="Basic and acidic residues" evidence="1">
    <location>
        <begin position="1"/>
        <end position="10"/>
    </location>
</feature>
<accession>A0AAE4QW16</accession>
<comment type="caution">
    <text evidence="3">The sequence shown here is derived from an EMBL/GenBank/DDBJ whole genome shotgun (WGS) entry which is preliminary data.</text>
</comment>
<feature type="region of interest" description="Disordered" evidence="1">
    <location>
        <begin position="1"/>
        <end position="43"/>
    </location>
</feature>
<name>A0AAE4QW16_9ACTN</name>